<dbReference type="SUPFAM" id="SSF56672">
    <property type="entry name" value="DNA/RNA polymerases"/>
    <property type="match status" value="1"/>
</dbReference>
<evidence type="ECO:0000259" key="1">
    <source>
        <dbReference type="Pfam" id="PF00078"/>
    </source>
</evidence>
<keyword evidence="3" id="KW-1185">Reference proteome</keyword>
<dbReference type="PANTHER" id="PTHR24559">
    <property type="entry name" value="TRANSPOSON TY3-I GAG-POL POLYPROTEIN"/>
    <property type="match status" value="1"/>
</dbReference>
<dbReference type="PANTHER" id="PTHR24559:SF436">
    <property type="entry name" value="RNA-DIRECTED DNA POLYMERASE HOMOLOG"/>
    <property type="match status" value="1"/>
</dbReference>
<reference evidence="2" key="2">
    <citation type="submission" date="2019-01" db="UniProtKB">
        <authorList>
            <consortium name="EnsemblPlants"/>
        </authorList>
    </citation>
    <scope>IDENTIFICATION</scope>
    <source>
        <strain evidence="2">cv. Heinz 1706</strain>
    </source>
</reference>
<dbReference type="Gene3D" id="3.30.70.270">
    <property type="match status" value="2"/>
</dbReference>
<dbReference type="InterPro" id="IPR000477">
    <property type="entry name" value="RT_dom"/>
</dbReference>
<dbReference type="Pfam" id="PF00078">
    <property type="entry name" value="RVT_1"/>
    <property type="match status" value="1"/>
</dbReference>
<accession>A0A3Q7EUF5</accession>
<dbReference type="Gene3D" id="3.10.10.10">
    <property type="entry name" value="HIV Type 1 Reverse Transcriptase, subunit A, domain 1"/>
    <property type="match status" value="1"/>
</dbReference>
<reference evidence="2" key="1">
    <citation type="journal article" date="2012" name="Nature">
        <title>The tomato genome sequence provides insights into fleshy fruit evolution.</title>
        <authorList>
            <consortium name="Tomato Genome Consortium"/>
        </authorList>
    </citation>
    <scope>NUCLEOTIDE SEQUENCE [LARGE SCALE GENOMIC DNA]</scope>
    <source>
        <strain evidence="2">cv. Heinz 1706</strain>
    </source>
</reference>
<organism evidence="2">
    <name type="scientific">Solanum lycopersicum</name>
    <name type="common">Tomato</name>
    <name type="synonym">Lycopersicon esculentum</name>
    <dbReference type="NCBI Taxonomy" id="4081"/>
    <lineage>
        <taxon>Eukaryota</taxon>
        <taxon>Viridiplantae</taxon>
        <taxon>Streptophyta</taxon>
        <taxon>Embryophyta</taxon>
        <taxon>Tracheophyta</taxon>
        <taxon>Spermatophyta</taxon>
        <taxon>Magnoliopsida</taxon>
        <taxon>eudicotyledons</taxon>
        <taxon>Gunneridae</taxon>
        <taxon>Pentapetalae</taxon>
        <taxon>asterids</taxon>
        <taxon>lamiids</taxon>
        <taxon>Solanales</taxon>
        <taxon>Solanaceae</taxon>
        <taxon>Solanoideae</taxon>
        <taxon>Solaneae</taxon>
        <taxon>Solanum</taxon>
        <taxon>Solanum subgen. Lycopersicon</taxon>
    </lineage>
</organism>
<dbReference type="Proteomes" id="UP000004994">
    <property type="component" value="Chromosome 1"/>
</dbReference>
<dbReference type="Gramene" id="Solyc01g014393.1.1">
    <property type="protein sequence ID" value="Solyc01g014393.1.1"/>
    <property type="gene ID" value="Solyc01g014393.1"/>
</dbReference>
<dbReference type="InterPro" id="IPR043128">
    <property type="entry name" value="Rev_trsase/Diguanyl_cyclase"/>
</dbReference>
<dbReference type="InterPro" id="IPR053134">
    <property type="entry name" value="RNA-dir_DNA_polymerase"/>
</dbReference>
<evidence type="ECO:0000313" key="2">
    <source>
        <dbReference type="EnsemblPlants" id="Solyc01g014393.1.1"/>
    </source>
</evidence>
<protein>
    <recommendedName>
        <fullName evidence="1">Reverse transcriptase domain-containing protein</fullName>
    </recommendedName>
</protein>
<feature type="domain" description="Reverse transcriptase" evidence="1">
    <location>
        <begin position="1"/>
        <end position="105"/>
    </location>
</feature>
<sequence length="178" mass="20793">KKKDRSLRLCIHYRTLNKNTIKNMYLIPLIVDLFERLGQDKYFTKMDIRKGYYQVQIADGDEQKTACVARYEAYEWFVMPFGLTNAPSTFCMLMNEILHPYFDQFVVEAPMKVTELRSFLGLANYYRMFISGYSAKASPLTELLKKNKSCVWSKECQGSFEGLKVAVIEELVLMLPDF</sequence>
<dbReference type="STRING" id="4081.A0A3Q7EUF5"/>
<proteinExistence type="predicted"/>
<dbReference type="InParanoid" id="A0A3Q7EUF5"/>
<dbReference type="InterPro" id="IPR043502">
    <property type="entry name" value="DNA/RNA_pol_sf"/>
</dbReference>
<evidence type="ECO:0000313" key="3">
    <source>
        <dbReference type="Proteomes" id="UP000004994"/>
    </source>
</evidence>
<dbReference type="FunFam" id="3.30.70.270:FF:000020">
    <property type="entry name" value="Transposon Tf2-6 polyprotein-like Protein"/>
    <property type="match status" value="1"/>
</dbReference>
<dbReference type="CDD" id="cd01647">
    <property type="entry name" value="RT_LTR"/>
    <property type="match status" value="1"/>
</dbReference>
<name>A0A3Q7EUF5_SOLLC</name>
<dbReference type="EnsemblPlants" id="Solyc01g014393.1.1">
    <property type="protein sequence ID" value="Solyc01g014393.1.1"/>
    <property type="gene ID" value="Solyc01g014393.1"/>
</dbReference>
<dbReference type="AlphaFoldDB" id="A0A3Q7EUF5"/>